<dbReference type="Proteomes" id="UP000030669">
    <property type="component" value="Unassembled WGS sequence"/>
</dbReference>
<dbReference type="KEGG" id="gtr:GLOTRDRAFT_99384"/>
<keyword evidence="2" id="KW-0689">Ribosomal protein</keyword>
<dbReference type="Pfam" id="PF00468">
    <property type="entry name" value="Ribosomal_L34"/>
    <property type="match status" value="1"/>
</dbReference>
<accession>S7QBS9</accession>
<dbReference type="eggNOG" id="KOG4612">
    <property type="taxonomic scope" value="Eukaryota"/>
</dbReference>
<evidence type="ECO:0000256" key="5">
    <source>
        <dbReference type="SAM" id="MobiDB-lite"/>
    </source>
</evidence>
<comment type="similarity">
    <text evidence="1">Belongs to the bacterial ribosomal protein bL34 family.</text>
</comment>
<evidence type="ECO:0000256" key="1">
    <source>
        <dbReference type="ARBA" id="ARBA00010111"/>
    </source>
</evidence>
<dbReference type="GO" id="GO:0003735">
    <property type="term" value="F:structural constituent of ribosome"/>
    <property type="evidence" value="ECO:0007669"/>
    <property type="project" value="InterPro"/>
</dbReference>
<proteinExistence type="inferred from homology"/>
<evidence type="ECO:0000256" key="2">
    <source>
        <dbReference type="ARBA" id="ARBA00022980"/>
    </source>
</evidence>
<dbReference type="OMA" id="FGATQMR"/>
<dbReference type="PANTHER" id="PTHR14503:SF4">
    <property type="entry name" value="LARGE RIBOSOMAL SUBUNIT PROTEIN BL34M"/>
    <property type="match status" value="1"/>
</dbReference>
<dbReference type="GeneID" id="19310077"/>
<dbReference type="RefSeq" id="XP_007864520.1">
    <property type="nucleotide sequence ID" value="XM_007866329.1"/>
</dbReference>
<evidence type="ECO:0000256" key="3">
    <source>
        <dbReference type="ARBA" id="ARBA00023274"/>
    </source>
</evidence>
<dbReference type="GO" id="GO:0006412">
    <property type="term" value="P:translation"/>
    <property type="evidence" value="ECO:0007669"/>
    <property type="project" value="InterPro"/>
</dbReference>
<evidence type="ECO:0000256" key="4">
    <source>
        <dbReference type="ARBA" id="ARBA00035274"/>
    </source>
</evidence>
<sequence>MPRIFRQVALALARPPTLSQASSTVSSLLQSQRLSTPRPTVLAPSIAFQSHSLLAPTFTGLPSALLRLNQVRWGSRGTEYQPSQRVRKRRHGFLARKKSQHGPKILARRRAKGRKFLSH</sequence>
<keyword evidence="7" id="KW-1185">Reference proteome</keyword>
<gene>
    <name evidence="6" type="ORF">GLOTRDRAFT_99384</name>
</gene>
<dbReference type="STRING" id="670483.S7QBS9"/>
<name>S7QBS9_GLOTA</name>
<dbReference type="PANTHER" id="PTHR14503">
    <property type="entry name" value="MITOCHONDRIAL RIBOSOMAL PROTEIN 34 FAMILY MEMBER"/>
    <property type="match status" value="1"/>
</dbReference>
<dbReference type="EMBL" id="KB469299">
    <property type="protein sequence ID" value="EPQ57416.1"/>
    <property type="molecule type" value="Genomic_DNA"/>
</dbReference>
<evidence type="ECO:0000313" key="7">
    <source>
        <dbReference type="Proteomes" id="UP000030669"/>
    </source>
</evidence>
<feature type="compositionally biased region" description="Basic residues" evidence="5">
    <location>
        <begin position="85"/>
        <end position="119"/>
    </location>
</feature>
<evidence type="ECO:0000313" key="6">
    <source>
        <dbReference type="EMBL" id="EPQ57416.1"/>
    </source>
</evidence>
<dbReference type="OrthoDB" id="431691at2759"/>
<dbReference type="HOGENOM" id="CLU_129938_0_0_1"/>
<dbReference type="NCBIfam" id="TIGR01030">
    <property type="entry name" value="rpmH_bact"/>
    <property type="match status" value="1"/>
</dbReference>
<organism evidence="6 7">
    <name type="scientific">Gloeophyllum trabeum (strain ATCC 11539 / FP-39264 / Madison 617)</name>
    <name type="common">Brown rot fungus</name>
    <dbReference type="NCBI Taxonomy" id="670483"/>
    <lineage>
        <taxon>Eukaryota</taxon>
        <taxon>Fungi</taxon>
        <taxon>Dikarya</taxon>
        <taxon>Basidiomycota</taxon>
        <taxon>Agaricomycotina</taxon>
        <taxon>Agaricomycetes</taxon>
        <taxon>Gloeophyllales</taxon>
        <taxon>Gloeophyllaceae</taxon>
        <taxon>Gloeophyllum</taxon>
    </lineage>
</organism>
<dbReference type="HAMAP" id="MF_00391">
    <property type="entry name" value="Ribosomal_bL34"/>
    <property type="match status" value="1"/>
</dbReference>
<dbReference type="GO" id="GO:0005762">
    <property type="term" value="C:mitochondrial large ribosomal subunit"/>
    <property type="evidence" value="ECO:0007669"/>
    <property type="project" value="TreeGrafter"/>
</dbReference>
<keyword evidence="3" id="KW-0687">Ribonucleoprotein</keyword>
<dbReference type="Gene3D" id="1.10.287.3980">
    <property type="match status" value="1"/>
</dbReference>
<protein>
    <recommendedName>
        <fullName evidence="4">Large ribosomal subunit protein bL34m</fullName>
    </recommendedName>
</protein>
<feature type="region of interest" description="Disordered" evidence="5">
    <location>
        <begin position="77"/>
        <end position="119"/>
    </location>
</feature>
<dbReference type="AlphaFoldDB" id="S7QBS9"/>
<dbReference type="InterPro" id="IPR000271">
    <property type="entry name" value="Ribosomal_bL34"/>
</dbReference>
<reference evidence="6 7" key="1">
    <citation type="journal article" date="2012" name="Science">
        <title>The Paleozoic origin of enzymatic lignin decomposition reconstructed from 31 fungal genomes.</title>
        <authorList>
            <person name="Floudas D."/>
            <person name="Binder M."/>
            <person name="Riley R."/>
            <person name="Barry K."/>
            <person name="Blanchette R.A."/>
            <person name="Henrissat B."/>
            <person name="Martinez A.T."/>
            <person name="Otillar R."/>
            <person name="Spatafora J.W."/>
            <person name="Yadav J.S."/>
            <person name="Aerts A."/>
            <person name="Benoit I."/>
            <person name="Boyd A."/>
            <person name="Carlson A."/>
            <person name="Copeland A."/>
            <person name="Coutinho P.M."/>
            <person name="de Vries R.P."/>
            <person name="Ferreira P."/>
            <person name="Findley K."/>
            <person name="Foster B."/>
            <person name="Gaskell J."/>
            <person name="Glotzer D."/>
            <person name="Gorecki P."/>
            <person name="Heitman J."/>
            <person name="Hesse C."/>
            <person name="Hori C."/>
            <person name="Igarashi K."/>
            <person name="Jurgens J.A."/>
            <person name="Kallen N."/>
            <person name="Kersten P."/>
            <person name="Kohler A."/>
            <person name="Kuees U."/>
            <person name="Kumar T.K.A."/>
            <person name="Kuo A."/>
            <person name="LaButti K."/>
            <person name="Larrondo L.F."/>
            <person name="Lindquist E."/>
            <person name="Ling A."/>
            <person name="Lombard V."/>
            <person name="Lucas S."/>
            <person name="Lundell T."/>
            <person name="Martin R."/>
            <person name="McLaughlin D.J."/>
            <person name="Morgenstern I."/>
            <person name="Morin E."/>
            <person name="Murat C."/>
            <person name="Nagy L.G."/>
            <person name="Nolan M."/>
            <person name="Ohm R.A."/>
            <person name="Patyshakuliyeva A."/>
            <person name="Rokas A."/>
            <person name="Ruiz-Duenas F.J."/>
            <person name="Sabat G."/>
            <person name="Salamov A."/>
            <person name="Samejima M."/>
            <person name="Schmutz J."/>
            <person name="Slot J.C."/>
            <person name="St John F."/>
            <person name="Stenlid J."/>
            <person name="Sun H."/>
            <person name="Sun S."/>
            <person name="Syed K."/>
            <person name="Tsang A."/>
            <person name="Wiebenga A."/>
            <person name="Young D."/>
            <person name="Pisabarro A."/>
            <person name="Eastwood D.C."/>
            <person name="Martin F."/>
            <person name="Cullen D."/>
            <person name="Grigoriev I.V."/>
            <person name="Hibbett D.S."/>
        </authorList>
    </citation>
    <scope>NUCLEOTIDE SEQUENCE [LARGE SCALE GENOMIC DNA]</scope>
    <source>
        <strain evidence="6 7">ATCC 11539</strain>
    </source>
</reference>
<dbReference type="FunFam" id="1.10.287.3980:FF:000001">
    <property type="entry name" value="Mitochondrial ribosomal protein L34"/>
    <property type="match status" value="1"/>
</dbReference>